<dbReference type="Proteomes" id="UP000267804">
    <property type="component" value="Chromosome"/>
</dbReference>
<dbReference type="KEGG" id="mtua:CSH63_04365"/>
<name>A0A386WEG7_9ACTN</name>
<accession>A0A386WEG7</accession>
<dbReference type="AlphaFoldDB" id="A0A386WEG7"/>
<dbReference type="EMBL" id="CP024087">
    <property type="protein sequence ID" value="AYF26707.1"/>
    <property type="molecule type" value="Genomic_DNA"/>
</dbReference>
<dbReference type="RefSeq" id="WP_120569134.1">
    <property type="nucleotide sequence ID" value="NZ_CP024087.1"/>
</dbReference>
<sequence length="95" mass="10528">MTSREFVWGYAIRREWPDGSHDLFGFASDALVAQRRLGRDQNYWRSGPVRPVAVHVVAASAADVDGHPVDGCRRTGCPNVPAHSRCPDSPDRGQR</sequence>
<gene>
    <name evidence="2" type="ORF">CSH63_04365</name>
</gene>
<evidence type="ECO:0000313" key="2">
    <source>
        <dbReference type="EMBL" id="AYF26707.1"/>
    </source>
</evidence>
<evidence type="ECO:0000256" key="1">
    <source>
        <dbReference type="SAM" id="MobiDB-lite"/>
    </source>
</evidence>
<protein>
    <submittedName>
        <fullName evidence="2">Uncharacterized protein</fullName>
    </submittedName>
</protein>
<proteinExistence type="predicted"/>
<feature type="region of interest" description="Disordered" evidence="1">
    <location>
        <begin position="75"/>
        <end position="95"/>
    </location>
</feature>
<reference evidence="2 3" key="1">
    <citation type="submission" date="2017-10" db="EMBL/GenBank/DDBJ databases">
        <title>Integration of genomic and chemical information greatly accelerates assignment of the full stereostructure of myelolactone, a potent inhibitor of myeloma from a marine-derived Micromonospora.</title>
        <authorList>
            <person name="Kim M.C."/>
            <person name="Machado H."/>
            <person name="Jensen P.R."/>
            <person name="Fenical W."/>
        </authorList>
    </citation>
    <scope>NUCLEOTIDE SEQUENCE [LARGE SCALE GENOMIC DNA]</scope>
    <source>
        <strain evidence="2 3">CNY-010</strain>
    </source>
</reference>
<evidence type="ECO:0000313" key="3">
    <source>
        <dbReference type="Proteomes" id="UP000267804"/>
    </source>
</evidence>
<organism evidence="2 3">
    <name type="scientific">Micromonospora tulbaghiae</name>
    <dbReference type="NCBI Taxonomy" id="479978"/>
    <lineage>
        <taxon>Bacteria</taxon>
        <taxon>Bacillati</taxon>
        <taxon>Actinomycetota</taxon>
        <taxon>Actinomycetes</taxon>
        <taxon>Micromonosporales</taxon>
        <taxon>Micromonosporaceae</taxon>
        <taxon>Micromonospora</taxon>
    </lineage>
</organism>
<feature type="compositionally biased region" description="Basic and acidic residues" evidence="1">
    <location>
        <begin position="85"/>
        <end position="95"/>
    </location>
</feature>